<dbReference type="OrthoDB" id="428577at2759"/>
<keyword evidence="3" id="KW-0862">Zinc</keyword>
<feature type="compositionally biased region" description="Low complexity" evidence="6">
    <location>
        <begin position="309"/>
        <end position="323"/>
    </location>
</feature>
<evidence type="ECO:0000256" key="5">
    <source>
        <dbReference type="SAM" id="Coils"/>
    </source>
</evidence>
<reference evidence="8 9" key="1">
    <citation type="submission" date="2010-05" db="EMBL/GenBank/DDBJ databases">
        <title>The Genome Sequence of Thecamonas trahens ATCC 50062.</title>
        <authorList>
            <consortium name="The Broad Institute Genome Sequencing Platform"/>
            <person name="Russ C."/>
            <person name="Cuomo C."/>
            <person name="Shea T."/>
            <person name="Young S.K."/>
            <person name="Zeng Q."/>
            <person name="Koehrsen M."/>
            <person name="Haas B."/>
            <person name="Borodovsky M."/>
            <person name="Guigo R."/>
            <person name="Alvarado L."/>
            <person name="Berlin A."/>
            <person name="Bochicchio J."/>
            <person name="Borenstein D."/>
            <person name="Chapman S."/>
            <person name="Chen Z."/>
            <person name="Freedman E."/>
            <person name="Gellesch M."/>
            <person name="Goldberg J."/>
            <person name="Griggs A."/>
            <person name="Gujja S."/>
            <person name="Heilman E."/>
            <person name="Heiman D."/>
            <person name="Hepburn T."/>
            <person name="Howarth C."/>
            <person name="Jen D."/>
            <person name="Larson L."/>
            <person name="Mehta T."/>
            <person name="Park D."/>
            <person name="Pearson M."/>
            <person name="Roberts A."/>
            <person name="Saif S."/>
            <person name="Shenoy N."/>
            <person name="Sisk P."/>
            <person name="Stolte C."/>
            <person name="Sykes S."/>
            <person name="Thomson T."/>
            <person name="Walk T."/>
            <person name="White J."/>
            <person name="Yandava C."/>
            <person name="Burger G."/>
            <person name="Gray M.W."/>
            <person name="Holland P.W.H."/>
            <person name="King N."/>
            <person name="Lang F.B.F."/>
            <person name="Roger A.J."/>
            <person name="Ruiz-Trillo I."/>
            <person name="Lander E."/>
            <person name="Nusbaum C."/>
        </authorList>
    </citation>
    <scope>NUCLEOTIDE SEQUENCE [LARGE SCALE GENOMIC DNA]</scope>
    <source>
        <strain evidence="8 9">ATCC 50062</strain>
    </source>
</reference>
<dbReference type="EMBL" id="GL349446">
    <property type="protein sequence ID" value="KNC47365.1"/>
    <property type="molecule type" value="Genomic_DNA"/>
</dbReference>
<dbReference type="SMART" id="SM00154">
    <property type="entry name" value="ZnF_AN1"/>
    <property type="match status" value="1"/>
</dbReference>
<organism evidence="8 9">
    <name type="scientific">Thecamonas trahens ATCC 50062</name>
    <dbReference type="NCBI Taxonomy" id="461836"/>
    <lineage>
        <taxon>Eukaryota</taxon>
        <taxon>Apusozoa</taxon>
        <taxon>Apusomonadida</taxon>
        <taxon>Apusomonadidae</taxon>
        <taxon>Thecamonas</taxon>
    </lineage>
</organism>
<evidence type="ECO:0000259" key="7">
    <source>
        <dbReference type="PROSITE" id="PS51039"/>
    </source>
</evidence>
<keyword evidence="5" id="KW-0175">Coiled coil</keyword>
<keyword evidence="9" id="KW-1185">Reference proteome</keyword>
<evidence type="ECO:0000313" key="9">
    <source>
        <dbReference type="Proteomes" id="UP000054408"/>
    </source>
</evidence>
<dbReference type="SUPFAM" id="SSF118310">
    <property type="entry name" value="AN1-like Zinc finger"/>
    <property type="match status" value="1"/>
</dbReference>
<evidence type="ECO:0000313" key="8">
    <source>
        <dbReference type="EMBL" id="KNC47365.1"/>
    </source>
</evidence>
<accession>A0A0L0D540</accession>
<evidence type="ECO:0000256" key="1">
    <source>
        <dbReference type="ARBA" id="ARBA00022723"/>
    </source>
</evidence>
<dbReference type="GeneID" id="25563372"/>
<evidence type="ECO:0000256" key="3">
    <source>
        <dbReference type="ARBA" id="ARBA00022833"/>
    </source>
</evidence>
<keyword evidence="2 4" id="KW-0863">Zinc-finger</keyword>
<gene>
    <name evidence="8" type="ORF">AMSG_03799</name>
</gene>
<dbReference type="GO" id="GO:0008270">
    <property type="term" value="F:zinc ion binding"/>
    <property type="evidence" value="ECO:0007669"/>
    <property type="project" value="UniProtKB-KW"/>
</dbReference>
<evidence type="ECO:0000256" key="4">
    <source>
        <dbReference type="PROSITE-ProRule" id="PRU00449"/>
    </source>
</evidence>
<keyword evidence="1" id="KW-0479">Metal-binding</keyword>
<evidence type="ECO:0000256" key="2">
    <source>
        <dbReference type="ARBA" id="ARBA00022771"/>
    </source>
</evidence>
<dbReference type="AlphaFoldDB" id="A0A0L0D540"/>
<dbReference type="InterPro" id="IPR035896">
    <property type="entry name" value="AN1-like_Znf"/>
</dbReference>
<dbReference type="InterPro" id="IPR000058">
    <property type="entry name" value="Znf_AN1"/>
</dbReference>
<feature type="region of interest" description="Disordered" evidence="6">
    <location>
        <begin position="275"/>
        <end position="346"/>
    </location>
</feature>
<sequence>MLELEPAPLECNAACAAEVVLAQQRAASASTLRARSYIQTRWSSEASAAPAAPVIHGVRASALGSGAVPAAELERVLGEHAGAEGVFIVSGSEAVVIMASQSEAKDAIAALRRAVNEHGLLYSEWRGSAGDVTSLALDAAAYEQRQSQMGAGTNVYQLLEVEALMPGVEDMPVLPGPTPEEVAEERARVKAAAAEAKKARKAAAAAAAEAEAKALAKAARKAEKAKKRCRKEKCKVNIVNSGIQCDTCKLIFCLDHRLPESHGCGKAKARAVRTEAQRGAKQDLNYMRRMGTSQPPPKLTREQLKAKARAAASGGKNAPGGSSAKKKKLKDKRGINRNVKNKKRRK</sequence>
<feature type="domain" description="AN1-type" evidence="7">
    <location>
        <begin position="223"/>
        <end position="272"/>
    </location>
</feature>
<dbReference type="Pfam" id="PF01428">
    <property type="entry name" value="zf-AN1"/>
    <property type="match status" value="1"/>
</dbReference>
<feature type="coiled-coil region" evidence="5">
    <location>
        <begin position="182"/>
        <end position="235"/>
    </location>
</feature>
<dbReference type="Gene3D" id="4.10.1110.10">
    <property type="entry name" value="AN1-like Zinc finger"/>
    <property type="match status" value="1"/>
</dbReference>
<protein>
    <recommendedName>
        <fullName evidence="7">AN1-type domain-containing protein</fullName>
    </recommendedName>
</protein>
<proteinExistence type="predicted"/>
<name>A0A0L0D540_THETB</name>
<evidence type="ECO:0000256" key="6">
    <source>
        <dbReference type="SAM" id="MobiDB-lite"/>
    </source>
</evidence>
<dbReference type="Proteomes" id="UP000054408">
    <property type="component" value="Unassembled WGS sequence"/>
</dbReference>
<dbReference type="RefSeq" id="XP_013759703.1">
    <property type="nucleotide sequence ID" value="XM_013904249.1"/>
</dbReference>
<dbReference type="PROSITE" id="PS51039">
    <property type="entry name" value="ZF_AN1"/>
    <property type="match status" value="1"/>
</dbReference>